<reference evidence="1 2" key="1">
    <citation type="submission" date="2017-06" db="EMBL/GenBank/DDBJ databases">
        <title>Investigating the central metabolism of Clostridium thermosuccinogenes.</title>
        <authorList>
            <person name="Koendjbiharie J.G."/>
            <person name="van Kranenburg R."/>
        </authorList>
    </citation>
    <scope>NUCLEOTIDE SEQUENCE [LARGE SCALE GENOMIC DNA]</scope>
    <source>
        <strain evidence="1 2">DSM 5806</strain>
    </source>
</reference>
<evidence type="ECO:0000313" key="1">
    <source>
        <dbReference type="EMBL" id="PNU01131.1"/>
    </source>
</evidence>
<gene>
    <name evidence="1" type="ORF">CDQ84_03140</name>
</gene>
<organism evidence="1 2">
    <name type="scientific">Clostridium thermosuccinogenes</name>
    <dbReference type="NCBI Taxonomy" id="84032"/>
    <lineage>
        <taxon>Bacteria</taxon>
        <taxon>Bacillati</taxon>
        <taxon>Bacillota</taxon>
        <taxon>Clostridia</taxon>
        <taxon>Eubacteriales</taxon>
        <taxon>Clostridiaceae</taxon>
        <taxon>Clostridium</taxon>
    </lineage>
</organism>
<proteinExistence type="predicted"/>
<comment type="caution">
    <text evidence="1">The sequence shown here is derived from an EMBL/GenBank/DDBJ whole genome shotgun (WGS) entry which is preliminary data.</text>
</comment>
<dbReference type="InterPro" id="IPR038071">
    <property type="entry name" value="UROD/MetE-like_sf"/>
</dbReference>
<dbReference type="AlphaFoldDB" id="A0A2K2FKX6"/>
<sequence length="357" mass="41228">MYYIENWDKIQKRFEEFWARENHDRPIISIKAPKNRQTAGKLPSFATLKERWLDTEYMLQEANLQFQNTFYAGEAFAALNPNLGPDLFAACYGTELEFGEDTSWAIHSMTDSEVEEYKGLVIEKQGFYYQKILEMTRAAVEDGKDKYVVGVTDLHPAADALVSLRGPETLCIDTIDNPQFVRKATLDLFEGFKQIFTDLCDITTKYQKGTTNWMGIWHPKRWYVTSCDFCCMISTDMFEDLFMEELEKELDFLDASIFHLDGPGALRHLDRLLQIEKLKGIQWVYGAGQPTASHWLEVLKKIQNAGKLIQVAVEPQELDVMLENLAPEGVMYVINADSEDQAKELMKKAEQYKRKVF</sequence>
<accession>A0A2K2FKX6</accession>
<dbReference type="EMBL" id="NIOJ01000004">
    <property type="protein sequence ID" value="PNU01131.1"/>
    <property type="molecule type" value="Genomic_DNA"/>
</dbReference>
<dbReference type="RefSeq" id="WP_103080260.1">
    <property type="nucleotide sequence ID" value="NZ_CP021850.1"/>
</dbReference>
<evidence type="ECO:0000313" key="2">
    <source>
        <dbReference type="Proteomes" id="UP000236151"/>
    </source>
</evidence>
<keyword evidence="2" id="KW-1185">Reference proteome</keyword>
<dbReference type="Gene3D" id="3.20.20.210">
    <property type="match status" value="1"/>
</dbReference>
<dbReference type="KEGG" id="cthd:CDO33_06165"/>
<name>A0A2K2FKX6_9CLOT</name>
<dbReference type="Proteomes" id="UP000236151">
    <property type="component" value="Unassembled WGS sequence"/>
</dbReference>
<dbReference type="OrthoDB" id="1551307at2"/>
<protein>
    <submittedName>
        <fullName evidence="1">Trimethylamine corrinoid protein 2</fullName>
    </submittedName>
</protein>